<dbReference type="OrthoDB" id="9815614at2"/>
<keyword evidence="2" id="KW-0813">Transport</keyword>
<evidence type="ECO:0000256" key="4">
    <source>
        <dbReference type="ARBA" id="ARBA00022519"/>
    </source>
</evidence>
<evidence type="ECO:0000256" key="3">
    <source>
        <dbReference type="ARBA" id="ARBA00022475"/>
    </source>
</evidence>
<evidence type="ECO:0000256" key="6">
    <source>
        <dbReference type="ARBA" id="ARBA00022989"/>
    </source>
</evidence>
<keyword evidence="6 9" id="KW-1133">Transmembrane helix</keyword>
<dbReference type="GO" id="GO:0015740">
    <property type="term" value="P:C4-dicarboxylate transport"/>
    <property type="evidence" value="ECO:0007669"/>
    <property type="project" value="TreeGrafter"/>
</dbReference>
<evidence type="ECO:0000256" key="5">
    <source>
        <dbReference type="ARBA" id="ARBA00022692"/>
    </source>
</evidence>
<dbReference type="InterPro" id="IPR007387">
    <property type="entry name" value="TRAP_DctQ"/>
</dbReference>
<reference evidence="11 12" key="1">
    <citation type="submission" date="2018-10" db="EMBL/GenBank/DDBJ databases">
        <title>Bacillus Keqinensis sp. nov., a moderately halophilic bacterium isolated from a saline-alkaline lake.</title>
        <authorList>
            <person name="Wang H."/>
        </authorList>
    </citation>
    <scope>NUCLEOTIDE SEQUENCE [LARGE SCALE GENOMIC DNA]</scope>
    <source>
        <strain evidence="11 12">KQ-3</strain>
    </source>
</reference>
<evidence type="ECO:0000256" key="8">
    <source>
        <dbReference type="ARBA" id="ARBA00038436"/>
    </source>
</evidence>
<dbReference type="EMBL" id="RHIB01000002">
    <property type="protein sequence ID" value="RNA67704.1"/>
    <property type="molecule type" value="Genomic_DNA"/>
</dbReference>
<keyword evidence="12" id="KW-1185">Reference proteome</keyword>
<keyword evidence="4" id="KW-0997">Cell inner membrane</keyword>
<comment type="similarity">
    <text evidence="8">Belongs to the TRAP transporter small permease family.</text>
</comment>
<feature type="domain" description="Tripartite ATP-independent periplasmic transporters DctQ component" evidence="10">
    <location>
        <begin position="25"/>
        <end position="152"/>
    </location>
</feature>
<dbReference type="AlphaFoldDB" id="A0A3M7TPY8"/>
<evidence type="ECO:0000259" key="10">
    <source>
        <dbReference type="Pfam" id="PF04290"/>
    </source>
</evidence>
<keyword evidence="3" id="KW-1003">Cell membrane</keyword>
<dbReference type="PANTHER" id="PTHR35011">
    <property type="entry name" value="2,3-DIKETO-L-GULONATE TRAP TRANSPORTER SMALL PERMEASE PROTEIN YIAM"/>
    <property type="match status" value="1"/>
</dbReference>
<sequence>MKRVFIKRLEQIQLIIGVVFLCIFFAAILVQVVSRQLGVSVLWTGEVANYSFIWAVFMGAAVMVNKKEHFNFDLLAKKLKGKAKYALNITIDVILIAFSSVLFIYSLTALTTFWSYQWVTIPALKMGYVWISLPIMAGTMVIYLAAHVFTSVKLISARGGE</sequence>
<evidence type="ECO:0000256" key="7">
    <source>
        <dbReference type="ARBA" id="ARBA00023136"/>
    </source>
</evidence>
<feature type="transmembrane region" description="Helical" evidence="9">
    <location>
        <begin position="127"/>
        <end position="149"/>
    </location>
</feature>
<keyword evidence="5 9" id="KW-0812">Transmembrane</keyword>
<evidence type="ECO:0000256" key="2">
    <source>
        <dbReference type="ARBA" id="ARBA00022448"/>
    </source>
</evidence>
<feature type="transmembrane region" description="Helical" evidence="9">
    <location>
        <begin position="12"/>
        <end position="32"/>
    </location>
</feature>
<evidence type="ECO:0000256" key="9">
    <source>
        <dbReference type="SAM" id="Phobius"/>
    </source>
</evidence>
<protein>
    <submittedName>
        <fullName evidence="11">TRAP transporter small permease subunit</fullName>
    </submittedName>
</protein>
<dbReference type="InterPro" id="IPR055348">
    <property type="entry name" value="DctQ"/>
</dbReference>
<feature type="transmembrane region" description="Helical" evidence="9">
    <location>
        <begin position="85"/>
        <end position="107"/>
    </location>
</feature>
<organism evidence="11 12">
    <name type="scientific">Alteribacter keqinensis</name>
    <dbReference type="NCBI Taxonomy" id="2483800"/>
    <lineage>
        <taxon>Bacteria</taxon>
        <taxon>Bacillati</taxon>
        <taxon>Bacillota</taxon>
        <taxon>Bacilli</taxon>
        <taxon>Bacillales</taxon>
        <taxon>Bacillaceae</taxon>
        <taxon>Alteribacter</taxon>
    </lineage>
</organism>
<dbReference type="Proteomes" id="UP000278746">
    <property type="component" value="Unassembled WGS sequence"/>
</dbReference>
<evidence type="ECO:0000313" key="12">
    <source>
        <dbReference type="Proteomes" id="UP000278746"/>
    </source>
</evidence>
<dbReference type="PANTHER" id="PTHR35011:SF2">
    <property type="entry name" value="2,3-DIKETO-L-GULONATE TRAP TRANSPORTER SMALL PERMEASE PROTEIN YIAM"/>
    <property type="match status" value="1"/>
</dbReference>
<comment type="subcellular location">
    <subcellularLocation>
        <location evidence="1">Cell inner membrane</location>
        <topology evidence="1">Multi-pass membrane protein</topology>
    </subcellularLocation>
</comment>
<keyword evidence="7 9" id="KW-0472">Membrane</keyword>
<evidence type="ECO:0000256" key="1">
    <source>
        <dbReference type="ARBA" id="ARBA00004429"/>
    </source>
</evidence>
<gene>
    <name evidence="11" type="ORF">EBO34_13380</name>
</gene>
<proteinExistence type="inferred from homology"/>
<comment type="caution">
    <text evidence="11">The sequence shown here is derived from an EMBL/GenBank/DDBJ whole genome shotgun (WGS) entry which is preliminary data.</text>
</comment>
<dbReference type="Pfam" id="PF04290">
    <property type="entry name" value="DctQ"/>
    <property type="match status" value="1"/>
</dbReference>
<feature type="transmembrane region" description="Helical" evidence="9">
    <location>
        <begin position="47"/>
        <end position="64"/>
    </location>
</feature>
<dbReference type="GO" id="GO:0022857">
    <property type="term" value="F:transmembrane transporter activity"/>
    <property type="evidence" value="ECO:0007669"/>
    <property type="project" value="TreeGrafter"/>
</dbReference>
<name>A0A3M7TPY8_9BACI</name>
<dbReference type="GO" id="GO:0005886">
    <property type="term" value="C:plasma membrane"/>
    <property type="evidence" value="ECO:0007669"/>
    <property type="project" value="UniProtKB-SubCell"/>
</dbReference>
<evidence type="ECO:0000313" key="11">
    <source>
        <dbReference type="EMBL" id="RNA67704.1"/>
    </source>
</evidence>
<accession>A0A3M7TPY8</accession>